<dbReference type="SUPFAM" id="SSF56601">
    <property type="entry name" value="beta-lactamase/transpeptidase-like"/>
    <property type="match status" value="1"/>
</dbReference>
<dbReference type="Pfam" id="PF00144">
    <property type="entry name" value="Beta-lactamase"/>
    <property type="match status" value="1"/>
</dbReference>
<dbReference type="InterPro" id="IPR036736">
    <property type="entry name" value="ACP-like_sf"/>
</dbReference>
<dbReference type="InterPro" id="IPR045851">
    <property type="entry name" value="AMP-bd_C_sf"/>
</dbReference>
<comment type="caution">
    <text evidence="5">The sequence shown here is derived from an EMBL/GenBank/DDBJ whole genome shotgun (WGS) entry which is preliminary data.</text>
</comment>
<dbReference type="PROSITE" id="PS50075">
    <property type="entry name" value="CARRIER"/>
    <property type="match status" value="1"/>
</dbReference>
<keyword evidence="6" id="KW-1185">Reference proteome</keyword>
<proteinExistence type="predicted"/>
<dbReference type="PANTHER" id="PTHR45527:SF1">
    <property type="entry name" value="FATTY ACID SYNTHASE"/>
    <property type="match status" value="1"/>
</dbReference>
<evidence type="ECO:0000259" key="4">
    <source>
        <dbReference type="PROSITE" id="PS50075"/>
    </source>
</evidence>
<dbReference type="InterPro" id="IPR009081">
    <property type="entry name" value="PP-bd_ACP"/>
</dbReference>
<dbReference type="PANTHER" id="PTHR45527">
    <property type="entry name" value="NONRIBOSOMAL PEPTIDE SYNTHETASE"/>
    <property type="match status" value="1"/>
</dbReference>
<evidence type="ECO:0000256" key="1">
    <source>
        <dbReference type="ARBA" id="ARBA00022450"/>
    </source>
</evidence>
<dbReference type="Pfam" id="PF13193">
    <property type="entry name" value="AMP-binding_C"/>
    <property type="match status" value="1"/>
</dbReference>
<dbReference type="InterPro" id="IPR025110">
    <property type="entry name" value="AMP-bd_C"/>
</dbReference>
<dbReference type="Pfam" id="PF00550">
    <property type="entry name" value="PP-binding"/>
    <property type="match status" value="1"/>
</dbReference>
<evidence type="ECO:0000313" key="5">
    <source>
        <dbReference type="EMBL" id="GAA0339310.1"/>
    </source>
</evidence>
<dbReference type="InterPro" id="IPR001466">
    <property type="entry name" value="Beta-lactam-related"/>
</dbReference>
<dbReference type="Gene3D" id="1.10.1200.10">
    <property type="entry name" value="ACP-like"/>
    <property type="match status" value="1"/>
</dbReference>
<protein>
    <recommendedName>
        <fullName evidence="4">Carrier domain-containing protein</fullName>
    </recommendedName>
</protein>
<name>A0ABP3G8Z2_9ACTN</name>
<keyword evidence="1" id="KW-0596">Phosphopantetheine</keyword>
<keyword evidence="2" id="KW-0597">Phosphoprotein</keyword>
<evidence type="ECO:0000256" key="3">
    <source>
        <dbReference type="SAM" id="MobiDB-lite"/>
    </source>
</evidence>
<dbReference type="PROSITE" id="PS00012">
    <property type="entry name" value="PHOSPHOPANTETHEINE"/>
    <property type="match status" value="1"/>
</dbReference>
<accession>A0ABP3G8Z2</accession>
<dbReference type="SUPFAM" id="SSF47336">
    <property type="entry name" value="ACP-like"/>
    <property type="match status" value="1"/>
</dbReference>
<evidence type="ECO:0000256" key="2">
    <source>
        <dbReference type="ARBA" id="ARBA00022553"/>
    </source>
</evidence>
<dbReference type="Gene3D" id="3.40.710.10">
    <property type="entry name" value="DD-peptidase/beta-lactamase superfamily"/>
    <property type="match status" value="1"/>
</dbReference>
<dbReference type="Gene3D" id="3.30.300.30">
    <property type="match status" value="1"/>
</dbReference>
<gene>
    <name evidence="5" type="ORF">GCM10010151_31110</name>
</gene>
<dbReference type="Proteomes" id="UP001501822">
    <property type="component" value="Unassembled WGS sequence"/>
</dbReference>
<sequence length="579" mass="60943">MVHEAVPGDRRLVGYVVPVDAGDPPGAVELAGHCGTRLPEYMVPSAFIVIEAIPLNANGKLDRTALPAPDRGSLRSEHPYVPPRTPTERLLAGIWSEALGVEQVGAHDRFFDLGGHSILMIKVLAAARQAGLTISVWRMYQHETLAELAAAVDEENTPAPAVPEPARTVEVPADLLATLLDRAAGGGPGGVGEGPLAEVAALIEAAPGLPLDELRAVMAEHHVPGVSVAVLREGAVAELHGLGVLEAGAADPVTADTLFQAGSISKHVTALATLRLVADGRIDLDEDIDRYLTRWHLAGDPDAPGVVTTRQLLGHRAGLARHRSVGYRPGEPLPTLLDLLNGRPPVTTPPVRRELPPGSEFRKSSTHYWVLQQVLEDLTGEPFADLARRLVLDPLGMAGSSFDPSFPLRAGLPVARGHDARGTVLPGGWRNRAHLAAAGLWTTAGDVARVIQEVRRSLLGEAGALLPRPLARRLVTAEPGDYYGLGTIVDDTGEDLEFGHGGEPAGYWNMAISRLSGGTGFVALTNADSGKAVVRFLTAVLGRQDGALGRGRLAAAWAGDSGPAPAVLAPVETDEDREQ</sequence>
<reference evidence="6" key="1">
    <citation type="journal article" date="2019" name="Int. J. Syst. Evol. Microbiol.">
        <title>The Global Catalogue of Microorganisms (GCM) 10K type strain sequencing project: providing services to taxonomists for standard genome sequencing and annotation.</title>
        <authorList>
            <consortium name="The Broad Institute Genomics Platform"/>
            <consortium name="The Broad Institute Genome Sequencing Center for Infectious Disease"/>
            <person name="Wu L."/>
            <person name="Ma J."/>
        </authorList>
    </citation>
    <scope>NUCLEOTIDE SEQUENCE [LARGE SCALE GENOMIC DNA]</scope>
    <source>
        <strain evidence="6">JCM 3146</strain>
    </source>
</reference>
<feature type="domain" description="Carrier" evidence="4">
    <location>
        <begin position="82"/>
        <end position="156"/>
    </location>
</feature>
<dbReference type="InterPro" id="IPR006162">
    <property type="entry name" value="Ppantetheine_attach_site"/>
</dbReference>
<evidence type="ECO:0000313" key="6">
    <source>
        <dbReference type="Proteomes" id="UP001501822"/>
    </source>
</evidence>
<dbReference type="SUPFAM" id="SSF56801">
    <property type="entry name" value="Acetyl-CoA synthetase-like"/>
    <property type="match status" value="1"/>
</dbReference>
<feature type="region of interest" description="Disordered" evidence="3">
    <location>
        <begin position="559"/>
        <end position="579"/>
    </location>
</feature>
<organism evidence="5 6">
    <name type="scientific">Actinoallomurus spadix</name>
    <dbReference type="NCBI Taxonomy" id="79912"/>
    <lineage>
        <taxon>Bacteria</taxon>
        <taxon>Bacillati</taxon>
        <taxon>Actinomycetota</taxon>
        <taxon>Actinomycetes</taxon>
        <taxon>Streptosporangiales</taxon>
        <taxon>Thermomonosporaceae</taxon>
        <taxon>Actinoallomurus</taxon>
    </lineage>
</organism>
<dbReference type="InterPro" id="IPR012338">
    <property type="entry name" value="Beta-lactam/transpept-like"/>
</dbReference>
<dbReference type="EMBL" id="BAAABM010000022">
    <property type="protein sequence ID" value="GAA0339310.1"/>
    <property type="molecule type" value="Genomic_DNA"/>
</dbReference>